<evidence type="ECO:0000313" key="4">
    <source>
        <dbReference type="Proteomes" id="UP001235303"/>
    </source>
</evidence>
<dbReference type="EMBL" id="JAQOSP010000153">
    <property type="protein sequence ID" value="MDJ1172437.1"/>
    <property type="molecule type" value="Genomic_DNA"/>
</dbReference>
<dbReference type="RefSeq" id="WP_283756186.1">
    <property type="nucleotide sequence ID" value="NZ_JAQOSP010000153.1"/>
</dbReference>
<proteinExistence type="predicted"/>
<feature type="region of interest" description="Disordered" evidence="1">
    <location>
        <begin position="114"/>
        <end position="152"/>
    </location>
</feature>
<comment type="caution">
    <text evidence="3">The sequence shown here is derived from an EMBL/GenBank/DDBJ whole genome shotgun (WGS) entry which is preliminary data.</text>
</comment>
<feature type="compositionally biased region" description="Pro residues" evidence="1">
    <location>
        <begin position="120"/>
        <end position="152"/>
    </location>
</feature>
<accession>A0ABT7AZT9</accession>
<sequence>MNKIAAFIGASLILLMPGQASQAEEVQAEGRPVCEAAQKLAQSPEGAEQTVRGTVRSIVGDMVTLELADGEVRTVYLDRRERGFIGNILGADVVVTPVFCSRVSLYREAPPPARAFTIPALPPPPPPPSLPPLNPPPPPPPPAPAPLLPQTW</sequence>
<gene>
    <name evidence="3" type="ORF">PMG71_23700</name>
</gene>
<feature type="chain" id="PRO_5047373770" description="PRC-barrel domain-containing protein" evidence="2">
    <location>
        <begin position="23"/>
        <end position="152"/>
    </location>
</feature>
<dbReference type="Proteomes" id="UP001235303">
    <property type="component" value="Unassembled WGS sequence"/>
</dbReference>
<keyword evidence="2" id="KW-0732">Signal</keyword>
<reference evidence="3 4" key="1">
    <citation type="submission" date="2023-01" db="EMBL/GenBank/DDBJ databases">
        <title>Novel diversity within Roseofilum (Cyanobacteria; Desertifilaceae) from marine benthic mats with descriptions of four novel species.</title>
        <authorList>
            <person name="Wang Y."/>
            <person name="Berthold D.E."/>
            <person name="Hu J."/>
            <person name="Lefler F.W."/>
            <person name="Laughinghouse H.D. IV."/>
        </authorList>
    </citation>
    <scope>NUCLEOTIDE SEQUENCE [LARGE SCALE GENOMIC DNA]</scope>
    <source>
        <strain evidence="3 4">BLCC-M154</strain>
    </source>
</reference>
<feature type="signal peptide" evidence="2">
    <location>
        <begin position="1"/>
        <end position="22"/>
    </location>
</feature>
<keyword evidence="4" id="KW-1185">Reference proteome</keyword>
<evidence type="ECO:0008006" key="5">
    <source>
        <dbReference type="Google" id="ProtNLM"/>
    </source>
</evidence>
<evidence type="ECO:0000256" key="2">
    <source>
        <dbReference type="SAM" id="SignalP"/>
    </source>
</evidence>
<evidence type="ECO:0000256" key="1">
    <source>
        <dbReference type="SAM" id="MobiDB-lite"/>
    </source>
</evidence>
<protein>
    <recommendedName>
        <fullName evidence="5">PRC-barrel domain-containing protein</fullName>
    </recommendedName>
</protein>
<evidence type="ECO:0000313" key="3">
    <source>
        <dbReference type="EMBL" id="MDJ1172437.1"/>
    </source>
</evidence>
<name>A0ABT7AZT9_9CYAN</name>
<organism evidence="3 4">
    <name type="scientific">Roseofilum acuticapitatum BLCC-M154</name>
    <dbReference type="NCBI Taxonomy" id="3022444"/>
    <lineage>
        <taxon>Bacteria</taxon>
        <taxon>Bacillati</taxon>
        <taxon>Cyanobacteriota</taxon>
        <taxon>Cyanophyceae</taxon>
        <taxon>Desertifilales</taxon>
        <taxon>Desertifilaceae</taxon>
        <taxon>Roseofilum</taxon>
        <taxon>Roseofilum acuticapitatum</taxon>
    </lineage>
</organism>